<dbReference type="EMBL" id="UINC01001201">
    <property type="protein sequence ID" value="SUZ74139.1"/>
    <property type="molecule type" value="Genomic_DNA"/>
</dbReference>
<dbReference type="GO" id="GO:0008410">
    <property type="term" value="F:CoA-transferase activity"/>
    <property type="evidence" value="ECO:0007669"/>
    <property type="project" value="TreeGrafter"/>
</dbReference>
<name>A0A381Q6W8_9ZZZZ</name>
<dbReference type="InterPro" id="IPR044855">
    <property type="entry name" value="CoA-Trfase_III_dom3_sf"/>
</dbReference>
<dbReference type="PANTHER" id="PTHR48207">
    <property type="entry name" value="SUCCINATE--HYDROXYMETHYLGLUTARATE COA-TRANSFERASE"/>
    <property type="match status" value="1"/>
</dbReference>
<dbReference type="Pfam" id="PF02515">
    <property type="entry name" value="CoA_transf_3"/>
    <property type="match status" value="1"/>
</dbReference>
<sequence>MPRLLASATILAARLTYWTDPEETERKLTSTQSQQAPSSHGPLDGVKVLDLSEDIAGSFCGRLMADYGADVLKLEPPTGASLRRMGPFFGDDPHPEKSLFYLLMNLNKKGATLNLETVTGRNILKRLVPHVDVIIESYRPGYLADLGVGYDDLVAENSSLIMTSITPFGQTGPYSQYKGEEVVNYAMGLIMSISGIQGEEPLKHGGFQAQYEGGLNGAASTSMALFMQSNTGEGQHIDISVTECVASTAMATQTTYTFMGGTLPRRRLSGSNFGHPMPCKDGWIIVQTGGGATWDTIAEFFGDPQLKEPKFADPAQRLRNTVELDQVVLDSIKERGKWDLFTKAAEARMLFGLVQTPLELLECPQLKSRDFYREIDHPVIGKVKVPASLFNLSLTPYQYTRPAPTLGQHNSEIYVDGLEYSREDFVRLRQLDVI</sequence>
<protein>
    <recommendedName>
        <fullName evidence="4">CoA transferase</fullName>
    </recommendedName>
</protein>
<keyword evidence="1" id="KW-0808">Transferase</keyword>
<evidence type="ECO:0000256" key="1">
    <source>
        <dbReference type="ARBA" id="ARBA00022679"/>
    </source>
</evidence>
<dbReference type="SUPFAM" id="SSF89796">
    <property type="entry name" value="CoA-transferase family III (CaiB/BaiF)"/>
    <property type="match status" value="1"/>
</dbReference>
<dbReference type="InterPro" id="IPR003673">
    <property type="entry name" value="CoA-Trfase_fam_III"/>
</dbReference>
<dbReference type="PANTHER" id="PTHR48207:SF3">
    <property type="entry name" value="SUCCINATE--HYDROXYMETHYLGLUTARATE COA-TRANSFERASE"/>
    <property type="match status" value="1"/>
</dbReference>
<evidence type="ECO:0000313" key="3">
    <source>
        <dbReference type="EMBL" id="SUZ74139.1"/>
    </source>
</evidence>
<organism evidence="3">
    <name type="scientific">marine metagenome</name>
    <dbReference type="NCBI Taxonomy" id="408172"/>
    <lineage>
        <taxon>unclassified sequences</taxon>
        <taxon>metagenomes</taxon>
        <taxon>ecological metagenomes</taxon>
    </lineage>
</organism>
<dbReference type="InterPro" id="IPR023606">
    <property type="entry name" value="CoA-Trfase_III_dom_1_sf"/>
</dbReference>
<dbReference type="AlphaFoldDB" id="A0A381Q6W8"/>
<dbReference type="InterPro" id="IPR050483">
    <property type="entry name" value="CoA-transferase_III_domain"/>
</dbReference>
<reference evidence="3" key="1">
    <citation type="submission" date="2018-05" db="EMBL/GenBank/DDBJ databases">
        <authorList>
            <person name="Lanie J.A."/>
            <person name="Ng W.-L."/>
            <person name="Kazmierczak K.M."/>
            <person name="Andrzejewski T.M."/>
            <person name="Davidsen T.M."/>
            <person name="Wayne K.J."/>
            <person name="Tettelin H."/>
            <person name="Glass J.I."/>
            <person name="Rusch D."/>
            <person name="Podicherti R."/>
            <person name="Tsui H.-C.T."/>
            <person name="Winkler M.E."/>
        </authorList>
    </citation>
    <scope>NUCLEOTIDE SEQUENCE</scope>
</reference>
<feature type="region of interest" description="Disordered" evidence="2">
    <location>
        <begin position="23"/>
        <end position="43"/>
    </location>
</feature>
<evidence type="ECO:0000256" key="2">
    <source>
        <dbReference type="SAM" id="MobiDB-lite"/>
    </source>
</evidence>
<dbReference type="Gene3D" id="3.30.1540.10">
    <property type="entry name" value="formyl-coa transferase, domain 3"/>
    <property type="match status" value="1"/>
</dbReference>
<proteinExistence type="predicted"/>
<accession>A0A381Q6W8</accession>
<gene>
    <name evidence="3" type="ORF">METZ01_LOCUS26993</name>
</gene>
<dbReference type="Gene3D" id="3.40.50.10540">
    <property type="entry name" value="Crotonobetainyl-coa:carnitine coa-transferase, domain 1"/>
    <property type="match status" value="1"/>
</dbReference>
<evidence type="ECO:0008006" key="4">
    <source>
        <dbReference type="Google" id="ProtNLM"/>
    </source>
</evidence>
<feature type="compositionally biased region" description="Polar residues" evidence="2">
    <location>
        <begin position="29"/>
        <end position="38"/>
    </location>
</feature>